<comment type="caution">
    <text evidence="3">The sequence shown here is derived from an EMBL/GenBank/DDBJ whole genome shotgun (WGS) entry which is preliminary data.</text>
</comment>
<dbReference type="Pfam" id="PF08240">
    <property type="entry name" value="ADH_N"/>
    <property type="match status" value="1"/>
</dbReference>
<dbReference type="PANTHER" id="PTHR44154:SF1">
    <property type="entry name" value="QUINONE OXIDOREDUCTASE"/>
    <property type="match status" value="1"/>
</dbReference>
<proteinExistence type="predicted"/>
<dbReference type="InterPro" id="IPR011032">
    <property type="entry name" value="GroES-like_sf"/>
</dbReference>
<gene>
    <name evidence="3" type="ORF">GCM10009559_69620</name>
</gene>
<protein>
    <submittedName>
        <fullName evidence="3">NADP-dependent oxidoreductase</fullName>
    </submittedName>
</protein>
<dbReference type="SUPFAM" id="SSF51735">
    <property type="entry name" value="NAD(P)-binding Rossmann-fold domains"/>
    <property type="match status" value="1"/>
</dbReference>
<dbReference type="Proteomes" id="UP001499967">
    <property type="component" value="Unassembled WGS sequence"/>
</dbReference>
<dbReference type="SMART" id="SM00829">
    <property type="entry name" value="PKS_ER"/>
    <property type="match status" value="1"/>
</dbReference>
<dbReference type="InterPro" id="IPR036291">
    <property type="entry name" value="NAD(P)-bd_dom_sf"/>
</dbReference>
<dbReference type="EMBL" id="BAAAHP010000243">
    <property type="protein sequence ID" value="GAA0902433.1"/>
    <property type="molecule type" value="Genomic_DNA"/>
</dbReference>
<feature type="domain" description="Enoyl reductase (ER)" evidence="2">
    <location>
        <begin position="11"/>
        <end position="308"/>
    </location>
</feature>
<accession>A0ABP3YTC0</accession>
<keyword evidence="4" id="KW-1185">Reference proteome</keyword>
<evidence type="ECO:0000256" key="1">
    <source>
        <dbReference type="ARBA" id="ARBA00022857"/>
    </source>
</evidence>
<evidence type="ECO:0000313" key="3">
    <source>
        <dbReference type="EMBL" id="GAA0902433.1"/>
    </source>
</evidence>
<dbReference type="InterPro" id="IPR013154">
    <property type="entry name" value="ADH-like_N"/>
</dbReference>
<dbReference type="PANTHER" id="PTHR44154">
    <property type="entry name" value="QUINONE OXIDOREDUCTASE"/>
    <property type="match status" value="1"/>
</dbReference>
<dbReference type="InterPro" id="IPR020843">
    <property type="entry name" value="ER"/>
</dbReference>
<dbReference type="SUPFAM" id="SSF50129">
    <property type="entry name" value="GroES-like"/>
    <property type="match status" value="1"/>
</dbReference>
<sequence length="313" mass="31488">MRALVARRLDGPDAIELVETAVPEPGPGQVRIAVAAAAVNPVDVAVSRGDLQRLGLTAAREQYGLGWDVAGTVDAVGPGVDLSVGTPVIGLSDLLGRPLKTHADQVVLDATAVAPAPRRLDPVAASTIPLNALTADQALDALALAAGATLLVTGAAGAVGGYAVQLARHRGLDVVALAAPADEGLVRELGARHVVPRGADLPTAVRELVPGGVDGVVDAALVGVAAQEAVRNGGAFAHLVATPGPAPLRGIRVHTVLISADGERLHRIAGLAEAGVVRTRVAGVHDLEDAAAAYRKVAAGGLRGRLVLVPGRR</sequence>
<reference evidence="4" key="1">
    <citation type="journal article" date="2019" name="Int. J. Syst. Evol. Microbiol.">
        <title>The Global Catalogue of Microorganisms (GCM) 10K type strain sequencing project: providing services to taxonomists for standard genome sequencing and annotation.</title>
        <authorList>
            <consortium name="The Broad Institute Genomics Platform"/>
            <consortium name="The Broad Institute Genome Sequencing Center for Infectious Disease"/>
            <person name="Wu L."/>
            <person name="Ma J."/>
        </authorList>
    </citation>
    <scope>NUCLEOTIDE SEQUENCE [LARGE SCALE GENOMIC DNA]</scope>
    <source>
        <strain evidence="4">JCM 11117</strain>
    </source>
</reference>
<dbReference type="Gene3D" id="3.90.180.10">
    <property type="entry name" value="Medium-chain alcohol dehydrogenases, catalytic domain"/>
    <property type="match status" value="1"/>
</dbReference>
<dbReference type="Gene3D" id="3.40.50.720">
    <property type="entry name" value="NAD(P)-binding Rossmann-like Domain"/>
    <property type="match status" value="1"/>
</dbReference>
<evidence type="ECO:0000259" key="2">
    <source>
        <dbReference type="SMART" id="SM00829"/>
    </source>
</evidence>
<organism evidence="3 4">
    <name type="scientific">Pseudonocardia zijingensis</name>
    <dbReference type="NCBI Taxonomy" id="153376"/>
    <lineage>
        <taxon>Bacteria</taxon>
        <taxon>Bacillati</taxon>
        <taxon>Actinomycetota</taxon>
        <taxon>Actinomycetes</taxon>
        <taxon>Pseudonocardiales</taxon>
        <taxon>Pseudonocardiaceae</taxon>
        <taxon>Pseudonocardia</taxon>
    </lineage>
</organism>
<name>A0ABP3YTC0_9PSEU</name>
<dbReference type="InterPro" id="IPR051603">
    <property type="entry name" value="Zinc-ADH_QOR/CCCR"/>
</dbReference>
<dbReference type="RefSeq" id="WP_343946022.1">
    <property type="nucleotide sequence ID" value="NZ_BAAAHP010000243.1"/>
</dbReference>
<keyword evidence="1" id="KW-0521">NADP</keyword>
<evidence type="ECO:0000313" key="4">
    <source>
        <dbReference type="Proteomes" id="UP001499967"/>
    </source>
</evidence>
<dbReference type="Pfam" id="PF13602">
    <property type="entry name" value="ADH_zinc_N_2"/>
    <property type="match status" value="1"/>
</dbReference>